<feature type="domain" description="SAM-dependent MTase RsmB/NOP-type" evidence="11">
    <location>
        <begin position="186"/>
        <end position="517"/>
    </location>
</feature>
<evidence type="ECO:0000256" key="1">
    <source>
        <dbReference type="ARBA" id="ARBA00004123"/>
    </source>
</evidence>
<proteinExistence type="inferred from homology"/>
<keyword evidence="2" id="KW-0820">tRNA-binding</keyword>
<dbReference type="GO" id="GO:0030488">
    <property type="term" value="P:tRNA methylation"/>
    <property type="evidence" value="ECO:0007669"/>
    <property type="project" value="UniProtKB-ARBA"/>
</dbReference>
<dbReference type="InterPro" id="IPR001678">
    <property type="entry name" value="MeTrfase_RsmB-F_NOP2_dom"/>
</dbReference>
<dbReference type="Pfam" id="PF25378">
    <property type="entry name" value="PUA_NSUN2"/>
    <property type="match status" value="1"/>
</dbReference>
<dbReference type="PRINTS" id="PR02008">
    <property type="entry name" value="RCMTFAMILY"/>
</dbReference>
<organism evidence="12 13">
    <name type="scientific">Acrasis kona</name>
    <dbReference type="NCBI Taxonomy" id="1008807"/>
    <lineage>
        <taxon>Eukaryota</taxon>
        <taxon>Discoba</taxon>
        <taxon>Heterolobosea</taxon>
        <taxon>Tetramitia</taxon>
        <taxon>Eutetramitia</taxon>
        <taxon>Acrasidae</taxon>
        <taxon>Acrasis</taxon>
    </lineage>
</organism>
<dbReference type="PANTHER" id="PTHR22808">
    <property type="entry name" value="NCL1 YEAST -RELATED NOL1/NOP2/FMU SUN DOMAIN-CONTAINING"/>
    <property type="match status" value="1"/>
</dbReference>
<feature type="region of interest" description="Disordered" evidence="10">
    <location>
        <begin position="1"/>
        <end position="65"/>
    </location>
</feature>
<keyword evidence="3 9" id="KW-0489">Methyltransferase</keyword>
<comment type="similarity">
    <text evidence="9">Belongs to the class I-like SAM-binding methyltransferase superfamily. RsmB/NOP family.</text>
</comment>
<keyword evidence="5 9" id="KW-0949">S-adenosyl-L-methionine</keyword>
<comment type="caution">
    <text evidence="12">The sequence shown here is derived from an EMBL/GenBank/DDBJ whole genome shotgun (WGS) entry which is preliminary data.</text>
</comment>
<evidence type="ECO:0000256" key="3">
    <source>
        <dbReference type="ARBA" id="ARBA00022603"/>
    </source>
</evidence>
<dbReference type="Proteomes" id="UP001431209">
    <property type="component" value="Unassembled WGS sequence"/>
</dbReference>
<evidence type="ECO:0000256" key="2">
    <source>
        <dbReference type="ARBA" id="ARBA00022555"/>
    </source>
</evidence>
<dbReference type="PRINTS" id="PR02011">
    <property type="entry name" value="RCMTNCL1"/>
</dbReference>
<evidence type="ECO:0000313" key="13">
    <source>
        <dbReference type="Proteomes" id="UP001431209"/>
    </source>
</evidence>
<evidence type="ECO:0000256" key="7">
    <source>
        <dbReference type="ARBA" id="ARBA00022884"/>
    </source>
</evidence>
<keyword evidence="8" id="KW-0539">Nucleus</keyword>
<evidence type="ECO:0000256" key="9">
    <source>
        <dbReference type="PROSITE-ProRule" id="PRU01023"/>
    </source>
</evidence>
<evidence type="ECO:0000256" key="4">
    <source>
        <dbReference type="ARBA" id="ARBA00022679"/>
    </source>
</evidence>
<evidence type="ECO:0000256" key="10">
    <source>
        <dbReference type="SAM" id="MobiDB-lite"/>
    </source>
</evidence>
<dbReference type="GO" id="GO:0005634">
    <property type="term" value="C:nucleus"/>
    <property type="evidence" value="ECO:0007669"/>
    <property type="project" value="UniProtKB-SubCell"/>
</dbReference>
<evidence type="ECO:0000256" key="6">
    <source>
        <dbReference type="ARBA" id="ARBA00022694"/>
    </source>
</evidence>
<feature type="active site" description="Nucleophile" evidence="9">
    <location>
        <position position="414"/>
    </location>
</feature>
<reference evidence="12 13" key="1">
    <citation type="submission" date="2024-03" db="EMBL/GenBank/DDBJ databases">
        <title>The Acrasis kona genome and developmental transcriptomes reveal deep origins of eukaryotic multicellular pathways.</title>
        <authorList>
            <person name="Sheikh S."/>
            <person name="Fu C.-J."/>
            <person name="Brown M.W."/>
            <person name="Baldauf S.L."/>
        </authorList>
    </citation>
    <scope>NUCLEOTIDE SEQUENCE [LARGE SCALE GENOMIC DNA]</scope>
    <source>
        <strain evidence="12 13">ATCC MYA-3509</strain>
    </source>
</reference>
<evidence type="ECO:0000313" key="12">
    <source>
        <dbReference type="EMBL" id="KAL0486453.1"/>
    </source>
</evidence>
<feature type="binding site" evidence="9">
    <location>
        <position position="338"/>
    </location>
    <ligand>
        <name>S-adenosyl-L-methionine</name>
        <dbReference type="ChEBI" id="CHEBI:59789"/>
    </ligand>
</feature>
<evidence type="ECO:0000256" key="8">
    <source>
        <dbReference type="ARBA" id="ARBA00023242"/>
    </source>
</evidence>
<dbReference type="AlphaFoldDB" id="A0AAW2Z9D1"/>
<keyword evidence="4 9" id="KW-0808">Transferase</keyword>
<dbReference type="InterPro" id="IPR029063">
    <property type="entry name" value="SAM-dependent_MTases_sf"/>
</dbReference>
<dbReference type="InterPro" id="IPR057285">
    <property type="entry name" value="Pre-PUA_NSUN2"/>
</dbReference>
<dbReference type="GO" id="GO:0016428">
    <property type="term" value="F:tRNA (cytidine-5-)-methyltransferase activity"/>
    <property type="evidence" value="ECO:0007669"/>
    <property type="project" value="InterPro"/>
</dbReference>
<dbReference type="InterPro" id="IPR057286">
    <property type="entry name" value="PUA_NSUN2"/>
</dbReference>
<dbReference type="InterPro" id="IPR049560">
    <property type="entry name" value="MeTrfase_RsmB-F_NOP2_cat"/>
</dbReference>
<gene>
    <name evidence="12" type="ORF">AKO1_012003</name>
</gene>
<dbReference type="FunFam" id="3.40.50.150:FF:000271">
    <property type="entry name" value="NOL1/NOP2/Sun family protein"/>
    <property type="match status" value="1"/>
</dbReference>
<dbReference type="EMBL" id="JAOPGA020001235">
    <property type="protein sequence ID" value="KAL0486453.1"/>
    <property type="molecule type" value="Genomic_DNA"/>
</dbReference>
<dbReference type="PROSITE" id="PS51686">
    <property type="entry name" value="SAM_MT_RSMB_NOP"/>
    <property type="match status" value="1"/>
</dbReference>
<feature type="compositionally biased region" description="Basic and acidic residues" evidence="10">
    <location>
        <begin position="53"/>
        <end position="64"/>
    </location>
</feature>
<evidence type="ECO:0000259" key="11">
    <source>
        <dbReference type="PROSITE" id="PS51686"/>
    </source>
</evidence>
<evidence type="ECO:0000256" key="5">
    <source>
        <dbReference type="ARBA" id="ARBA00022691"/>
    </source>
</evidence>
<name>A0AAW2Z9D1_9EUKA</name>
<dbReference type="Pfam" id="PF01189">
    <property type="entry name" value="Methyltr_RsmB-F"/>
    <property type="match status" value="1"/>
</dbReference>
<dbReference type="Pfam" id="PF25376">
    <property type="entry name" value="Pre-PUA_NSUN2"/>
    <property type="match status" value="1"/>
</dbReference>
<sequence>MKRSLEDMEQNSEEQPPKISKTEESSNSAENSVDNNLQPTTDVAASTSNTEEQTDKKTKKEKIKEKYKKKFKNDIARKKNKKNGKNAEKVEAEWLRVGEMSNEHFERYYKEQKIMPEEEFPAFLESLKNSLPTTFRINKSVDPTVQISLRDKIENYFVPKIRGLEVEEDELQEMDELDEKGNKKQRVTSSVLTLHAAIKVKKIVQEPKNIPWVPDRMGWSIDASKATLRKNEVLKEFRDWLMLNTNVGHITRQEAVSMLPPLFFDLKGTDRVLDMCAAPGSKTSQLLEQLHEAAFKEGKEPNGFVVGNDNDVQRCYLLVHQLGRLDHLFGNMIFTNQDATNYPDLLDENKERIQFDAILADVMCSGDGTLRKAPDLWKRWKPGLGNALHSMQLLVAEKALHLLRVGGTMVYSTCSLNPIEDEAVVAQILRMGQGAFELVDVSQKLPDMKYQPGLSTWKVYTNDFEQPKVEELVSDNTIKPSFYPPKQDESFPLHLCIRMLPHRQNTGGFFVAVIRKVKEFNSTRTFTKGKDLIRDYRGRSTAFEAYEQVQDDILDSIYNFYGINQEALPRLHFVTKKDSESLNPKRLDSNGQPVKASKIFYVSEKARQVSDLNEEKNLKIINFGMRAFEYYRGDFLKCNYRLSQEGATRLYPFMNDTRKIVLDKQDFITFVTETHCKGPDFKDEKVSEKVTNMEPGSCVVVYQHEGHSRPYAVCGFKSHQSIMRHIKKEDANVILMEITGDINAQVK</sequence>
<keyword evidence="13" id="KW-1185">Reference proteome</keyword>
<dbReference type="Gene3D" id="3.40.50.150">
    <property type="entry name" value="Vaccinia Virus protein VP39"/>
    <property type="match status" value="1"/>
</dbReference>
<dbReference type="InterPro" id="IPR023267">
    <property type="entry name" value="RCMT"/>
</dbReference>
<protein>
    <submittedName>
        <fullName evidence="12">tRNA (Cytosine(34)-C(5))-methyltransferase</fullName>
    </submittedName>
</protein>
<dbReference type="GO" id="GO:0000049">
    <property type="term" value="F:tRNA binding"/>
    <property type="evidence" value="ECO:0007669"/>
    <property type="project" value="UniProtKB-KW"/>
</dbReference>
<feature type="binding site" evidence="9">
    <location>
        <position position="361"/>
    </location>
    <ligand>
        <name>S-adenosyl-L-methionine</name>
        <dbReference type="ChEBI" id="CHEBI:59789"/>
    </ligand>
</feature>
<feature type="compositionally biased region" description="Polar residues" evidence="10">
    <location>
        <begin position="25"/>
        <end position="49"/>
    </location>
</feature>
<dbReference type="InterPro" id="IPR023270">
    <property type="entry name" value="RCMT_NCL1"/>
</dbReference>
<dbReference type="SUPFAM" id="SSF53335">
    <property type="entry name" value="S-adenosyl-L-methionine-dependent methyltransferases"/>
    <property type="match status" value="1"/>
</dbReference>
<keyword evidence="7 9" id="KW-0694">RNA-binding</keyword>
<accession>A0AAW2Z9D1</accession>
<feature type="binding site" evidence="9">
    <location>
        <position position="309"/>
    </location>
    <ligand>
        <name>S-adenosyl-L-methionine</name>
        <dbReference type="ChEBI" id="CHEBI:59789"/>
    </ligand>
</feature>
<keyword evidence="6" id="KW-0819">tRNA processing</keyword>
<comment type="subcellular location">
    <subcellularLocation>
        <location evidence="1">Nucleus</location>
    </subcellularLocation>
</comment>
<feature type="binding site" evidence="9">
    <location>
        <begin position="276"/>
        <end position="282"/>
    </location>
    <ligand>
        <name>S-adenosyl-L-methionine</name>
        <dbReference type="ChEBI" id="CHEBI:59789"/>
    </ligand>
</feature>